<dbReference type="Proteomes" id="UP000019141">
    <property type="component" value="Unassembled WGS sequence"/>
</dbReference>
<dbReference type="Pfam" id="PF00656">
    <property type="entry name" value="Peptidase_C14"/>
    <property type="match status" value="1"/>
</dbReference>
<feature type="domain" description="LysM" evidence="2">
    <location>
        <begin position="107"/>
        <end position="154"/>
    </location>
</feature>
<reference evidence="3 4" key="1">
    <citation type="journal article" date="2014" name="Nature">
        <title>An environmental bacterial taxon with a large and distinct metabolic repertoire.</title>
        <authorList>
            <person name="Wilson M.C."/>
            <person name="Mori T."/>
            <person name="Ruckert C."/>
            <person name="Uria A.R."/>
            <person name="Helf M.J."/>
            <person name="Takada K."/>
            <person name="Gernert C."/>
            <person name="Steffens U.A."/>
            <person name="Heycke N."/>
            <person name="Schmitt S."/>
            <person name="Rinke C."/>
            <person name="Helfrich E.J."/>
            <person name="Brachmann A.O."/>
            <person name="Gurgui C."/>
            <person name="Wakimoto T."/>
            <person name="Kracht M."/>
            <person name="Crusemann M."/>
            <person name="Hentschel U."/>
            <person name="Abe I."/>
            <person name="Matsunaga S."/>
            <person name="Kalinowski J."/>
            <person name="Takeyama H."/>
            <person name="Piel J."/>
        </authorList>
    </citation>
    <scope>NUCLEOTIDE SEQUENCE [LARGE SCALE GENOMIC DNA]</scope>
    <source>
        <strain evidence="4">TSY1</strain>
    </source>
</reference>
<proteinExistence type="predicted"/>
<dbReference type="Gene3D" id="3.10.350.10">
    <property type="entry name" value="LysM domain"/>
    <property type="match status" value="1"/>
</dbReference>
<dbReference type="HOGENOM" id="CLU_588865_0_0_7"/>
<accession>W4LJT8</accession>
<evidence type="ECO:0000313" key="4">
    <source>
        <dbReference type="Proteomes" id="UP000019141"/>
    </source>
</evidence>
<organism evidence="3 4">
    <name type="scientific">Entotheonella factor</name>
    <dbReference type="NCBI Taxonomy" id="1429438"/>
    <lineage>
        <taxon>Bacteria</taxon>
        <taxon>Pseudomonadati</taxon>
        <taxon>Nitrospinota/Tectimicrobiota group</taxon>
        <taxon>Candidatus Tectimicrobiota</taxon>
        <taxon>Candidatus Entotheonellia</taxon>
        <taxon>Candidatus Entotheonellales</taxon>
        <taxon>Candidatus Entotheonellaceae</taxon>
        <taxon>Candidatus Entotheonella</taxon>
    </lineage>
</organism>
<feature type="region of interest" description="Disordered" evidence="1">
    <location>
        <begin position="154"/>
        <end position="220"/>
    </location>
</feature>
<gene>
    <name evidence="3" type="ORF">ETSY1_19845</name>
</gene>
<sequence>MVLALLILPSCQPQPELPERQLEPWEVAELEFDTEWVPPKPKPKKPAPARKNARQYVREGYRFLLVGKEREARRALQAALRQAPQNRQAALLLGQIEGAADIGSAFFHYRIRPNDTLTELAERFLGDSLKFYLLAKYNNLPNPSRIAAGQVIKIPGKPNVPPTPRPEPEVVPPPPAVADAPAPPVESPAPLAQPDVPQTAAPEAQPPVAPAEPAPAEPPAAPLGRDYAVVIGIDAYAHLGQLDTAVTDAMAVTQVLEDQYGFNVIFLPDATRSDIVQILDNLSAVLTPQDNLLIYYAGHGIIDEDERGYWLPQDALPDVRSEWLATSEITKIVKAMAAKHVMVIADSCYSGTGVRNGADDQAAAGEARQAYLERIDGLRSRTVMTSGGLKPVVDQGGGRHSVFAKAFLTALYTNGEVLEGQRLFAKMRPWIVVSSSQTPVYANIRQAEHEGGDFLFVPRSHNIR</sequence>
<dbReference type="SUPFAM" id="SSF52129">
    <property type="entry name" value="Caspase-like"/>
    <property type="match status" value="1"/>
</dbReference>
<dbReference type="PROSITE" id="PS51782">
    <property type="entry name" value="LYSM"/>
    <property type="match status" value="1"/>
</dbReference>
<name>W4LJT8_ENTF1</name>
<dbReference type="PANTHER" id="PTHR22576:SF37">
    <property type="entry name" value="MUCOSA-ASSOCIATED LYMPHOID TISSUE LYMPHOMA TRANSLOCATION PROTEIN 1"/>
    <property type="match status" value="1"/>
</dbReference>
<dbReference type="Gene3D" id="3.40.50.1460">
    <property type="match status" value="1"/>
</dbReference>
<dbReference type="InterPro" id="IPR036779">
    <property type="entry name" value="LysM_dom_sf"/>
</dbReference>
<dbReference type="GO" id="GO:0004197">
    <property type="term" value="F:cysteine-type endopeptidase activity"/>
    <property type="evidence" value="ECO:0007669"/>
    <property type="project" value="InterPro"/>
</dbReference>
<evidence type="ECO:0000313" key="3">
    <source>
        <dbReference type="EMBL" id="ETW98184.1"/>
    </source>
</evidence>
<dbReference type="InterPro" id="IPR018392">
    <property type="entry name" value="LysM"/>
</dbReference>
<dbReference type="PANTHER" id="PTHR22576">
    <property type="entry name" value="MUCOSA ASSOCIATED LYMPHOID TISSUE LYMPHOMA TRANSLOCATION PROTEIN 1/PARACASPASE"/>
    <property type="match status" value="1"/>
</dbReference>
<dbReference type="GO" id="GO:0006508">
    <property type="term" value="P:proteolysis"/>
    <property type="evidence" value="ECO:0007669"/>
    <property type="project" value="InterPro"/>
</dbReference>
<dbReference type="InterPro" id="IPR029030">
    <property type="entry name" value="Caspase-like_dom_sf"/>
</dbReference>
<feature type="compositionally biased region" description="Pro residues" evidence="1">
    <location>
        <begin position="158"/>
        <end position="187"/>
    </location>
</feature>
<dbReference type="AlphaFoldDB" id="W4LJT8"/>
<dbReference type="CDD" id="cd00118">
    <property type="entry name" value="LysM"/>
    <property type="match status" value="1"/>
</dbReference>
<evidence type="ECO:0000256" key="1">
    <source>
        <dbReference type="SAM" id="MobiDB-lite"/>
    </source>
</evidence>
<comment type="caution">
    <text evidence="3">The sequence shown here is derived from an EMBL/GenBank/DDBJ whole genome shotgun (WGS) entry which is preliminary data.</text>
</comment>
<dbReference type="Pfam" id="PF01476">
    <property type="entry name" value="LysM"/>
    <property type="match status" value="1"/>
</dbReference>
<dbReference type="PATRIC" id="fig|1429438.4.peg.3866"/>
<dbReference type="SUPFAM" id="SSF54106">
    <property type="entry name" value="LysM domain"/>
    <property type="match status" value="1"/>
</dbReference>
<dbReference type="InterPro" id="IPR052039">
    <property type="entry name" value="Caspase-related_regulators"/>
</dbReference>
<evidence type="ECO:0000259" key="2">
    <source>
        <dbReference type="PROSITE" id="PS51782"/>
    </source>
</evidence>
<feature type="compositionally biased region" description="Pro residues" evidence="1">
    <location>
        <begin position="204"/>
        <end position="220"/>
    </location>
</feature>
<dbReference type="InterPro" id="IPR011600">
    <property type="entry name" value="Pept_C14_caspase"/>
</dbReference>
<keyword evidence="4" id="KW-1185">Reference proteome</keyword>
<dbReference type="SMART" id="SM00257">
    <property type="entry name" value="LysM"/>
    <property type="match status" value="1"/>
</dbReference>
<protein>
    <recommendedName>
        <fullName evidence="2">LysM domain-containing protein</fullName>
    </recommendedName>
</protein>
<dbReference type="EMBL" id="AZHW01000578">
    <property type="protein sequence ID" value="ETW98184.1"/>
    <property type="molecule type" value="Genomic_DNA"/>
</dbReference>